<evidence type="ECO:0000313" key="2">
    <source>
        <dbReference type="Proteomes" id="UP001175211"/>
    </source>
</evidence>
<dbReference type="RefSeq" id="XP_060327314.1">
    <property type="nucleotide sequence ID" value="XM_060467856.1"/>
</dbReference>
<comment type="caution">
    <text evidence="1">The sequence shown here is derived from an EMBL/GenBank/DDBJ whole genome shotgun (WGS) entry which is preliminary data.</text>
</comment>
<evidence type="ECO:0000313" key="1">
    <source>
        <dbReference type="EMBL" id="KAK0450443.1"/>
    </source>
</evidence>
<feature type="non-terminal residue" evidence="1">
    <location>
        <position position="1"/>
    </location>
</feature>
<reference evidence="1" key="1">
    <citation type="submission" date="2023-06" db="EMBL/GenBank/DDBJ databases">
        <authorList>
            <consortium name="Lawrence Berkeley National Laboratory"/>
            <person name="Ahrendt S."/>
            <person name="Sahu N."/>
            <person name="Indic B."/>
            <person name="Wong-Bajracharya J."/>
            <person name="Merenyi Z."/>
            <person name="Ke H.-M."/>
            <person name="Monk M."/>
            <person name="Kocsube S."/>
            <person name="Drula E."/>
            <person name="Lipzen A."/>
            <person name="Balint B."/>
            <person name="Henrissat B."/>
            <person name="Andreopoulos B."/>
            <person name="Martin F.M."/>
            <person name="Harder C.B."/>
            <person name="Rigling D."/>
            <person name="Ford K.L."/>
            <person name="Foster G.D."/>
            <person name="Pangilinan J."/>
            <person name="Papanicolaou A."/>
            <person name="Barry K."/>
            <person name="LaButti K."/>
            <person name="Viragh M."/>
            <person name="Koriabine M."/>
            <person name="Yan M."/>
            <person name="Riley R."/>
            <person name="Champramary S."/>
            <person name="Plett K.L."/>
            <person name="Tsai I.J."/>
            <person name="Slot J."/>
            <person name="Sipos G."/>
            <person name="Plett J."/>
            <person name="Nagy L.G."/>
            <person name="Grigoriev I.V."/>
        </authorList>
    </citation>
    <scope>NUCLEOTIDE SEQUENCE</scope>
    <source>
        <strain evidence="1">CCBAS 213</strain>
    </source>
</reference>
<dbReference type="Proteomes" id="UP001175211">
    <property type="component" value="Unassembled WGS sequence"/>
</dbReference>
<organism evidence="1 2">
    <name type="scientific">Armillaria tabescens</name>
    <name type="common">Ringless honey mushroom</name>
    <name type="synonym">Agaricus tabescens</name>
    <dbReference type="NCBI Taxonomy" id="1929756"/>
    <lineage>
        <taxon>Eukaryota</taxon>
        <taxon>Fungi</taxon>
        <taxon>Dikarya</taxon>
        <taxon>Basidiomycota</taxon>
        <taxon>Agaricomycotina</taxon>
        <taxon>Agaricomycetes</taxon>
        <taxon>Agaricomycetidae</taxon>
        <taxon>Agaricales</taxon>
        <taxon>Marasmiineae</taxon>
        <taxon>Physalacriaceae</taxon>
        <taxon>Desarmillaria</taxon>
    </lineage>
</organism>
<dbReference type="GeneID" id="85351404"/>
<name>A0AA39JXA4_ARMTA</name>
<dbReference type="AlphaFoldDB" id="A0AA39JXA4"/>
<protein>
    <submittedName>
        <fullName evidence="1">Uncharacterized protein</fullName>
    </submittedName>
</protein>
<proteinExistence type="predicted"/>
<sequence length="159" mass="17879">EQANKIIQSGLIIERKELPDATQCIKCSILPYDHDAKDCLNMTKYGQCVGGHTTRDCKVTDRKKFHCINCKVNGHGTIDHNAYSSFTRATNIVHSQHLELKYRYFVTEDPAIWAIYDVQTQAETACPLKVISKSTSRPNTQSDTTMSSLGSFLVLPHMT</sequence>
<gene>
    <name evidence="1" type="ORF">EV420DRAFT_1274750</name>
</gene>
<keyword evidence="2" id="KW-1185">Reference proteome</keyword>
<accession>A0AA39JXA4</accession>
<dbReference type="EMBL" id="JAUEPS010000036">
    <property type="protein sequence ID" value="KAK0450443.1"/>
    <property type="molecule type" value="Genomic_DNA"/>
</dbReference>